<sequence>MSFKVKAFFILFLSIFAFFLYVNHLYALDEIEEGARKIKVTEEELAELSEEIDKVSAQLEEYSDSLSVTQENLNEISININTVSEKLTQIEKNLDAKKLELSHKEKVRNATIRAFYKKGTFSSLELLFASPENSGDIVSVAQRIAYYKKFLDTARETIYEINSEIAQYEKDKKSAGKLKASLEQKQAQLAALKEKLAAEVKSAQTDLTNKQEERVDLQNKLAELSAKQRALLAEKTGTFSTSVGNVPLADDPASSPDYNPGFSPAFAAFSFGAPHRKGMSQYGAYGRAKEGQDYEEILKAYYGDVKIEERDLPEKIETAVGTLNFEEDYLMGIAEMPSSWDDNDLAALKAQAIAARSYAYVHGKPICVDEGCQVYSASKSANTPENWTQAVVDTKGIVIVSRQSGNVVNAWYASTSGGFNYSYSSVGHTTDGGWDTKCDSQNCWPGDAYENISSSPWFYKAWYKTRSRASCGRNHPWLNEDEFADIINAAVIFTHNSDDQEHLSQVDANSCWDKGISGIWDEDEVKEESKKYGGGVSSISSVDVGYSGGGYTDSVKVVT</sequence>
<comment type="caution">
    <text evidence="3">The sequence shown here is derived from an EMBL/GenBank/DDBJ whole genome shotgun (WGS) entry which is preliminary data.</text>
</comment>
<dbReference type="EMBL" id="PCQY01000013">
    <property type="protein sequence ID" value="PIP04707.1"/>
    <property type="molecule type" value="Genomic_DNA"/>
</dbReference>
<feature type="non-terminal residue" evidence="3">
    <location>
        <position position="559"/>
    </location>
</feature>
<proteinExistence type="predicted"/>
<organism evidence="3 4">
    <name type="scientific">candidate division WWE3 bacterium CG23_combo_of_CG06-09_8_20_14_all_40_14</name>
    <dbReference type="NCBI Taxonomy" id="1975095"/>
    <lineage>
        <taxon>Bacteria</taxon>
        <taxon>Katanobacteria</taxon>
    </lineage>
</organism>
<evidence type="ECO:0000259" key="2">
    <source>
        <dbReference type="Pfam" id="PF08486"/>
    </source>
</evidence>
<dbReference type="InterPro" id="IPR013693">
    <property type="entry name" value="SpoIID/LytB_N"/>
</dbReference>
<dbReference type="Gene3D" id="6.10.250.3150">
    <property type="match status" value="1"/>
</dbReference>
<dbReference type="Proteomes" id="UP000231388">
    <property type="component" value="Unassembled WGS sequence"/>
</dbReference>
<feature type="coiled-coil region" evidence="1">
    <location>
        <begin position="151"/>
        <end position="234"/>
    </location>
</feature>
<name>A0A2G9XCP3_UNCKA</name>
<feature type="coiled-coil region" evidence="1">
    <location>
        <begin position="31"/>
        <end position="100"/>
    </location>
</feature>
<reference evidence="3 4" key="1">
    <citation type="submission" date="2017-09" db="EMBL/GenBank/DDBJ databases">
        <title>Depth-based differentiation of microbial function through sediment-hosted aquifers and enrichment of novel symbionts in the deep terrestrial subsurface.</title>
        <authorList>
            <person name="Probst A.J."/>
            <person name="Ladd B."/>
            <person name="Jarett J.K."/>
            <person name="Geller-Mcgrath D.E."/>
            <person name="Sieber C.M."/>
            <person name="Emerson J.B."/>
            <person name="Anantharaman K."/>
            <person name="Thomas B.C."/>
            <person name="Malmstrom R."/>
            <person name="Stieglmeier M."/>
            <person name="Klingl A."/>
            <person name="Woyke T."/>
            <person name="Ryan C.M."/>
            <person name="Banfield J.F."/>
        </authorList>
    </citation>
    <scope>NUCLEOTIDE SEQUENCE [LARGE SCALE GENOMIC DNA]</scope>
    <source>
        <strain evidence="3">CG23_combo_of_CG06-09_8_20_14_all_40_14</strain>
    </source>
</reference>
<feature type="domain" description="Sporulation stage II protein D amidase enhancer LytB N-terminal" evidence="2">
    <location>
        <begin position="320"/>
        <end position="399"/>
    </location>
</feature>
<gene>
    <name evidence="3" type="ORF">COX53_00960</name>
</gene>
<dbReference type="Pfam" id="PF08486">
    <property type="entry name" value="SpoIID"/>
    <property type="match status" value="1"/>
</dbReference>
<accession>A0A2G9XCP3</accession>
<evidence type="ECO:0000313" key="4">
    <source>
        <dbReference type="Proteomes" id="UP000231388"/>
    </source>
</evidence>
<evidence type="ECO:0000256" key="1">
    <source>
        <dbReference type="SAM" id="Coils"/>
    </source>
</evidence>
<keyword evidence="1" id="KW-0175">Coiled coil</keyword>
<protein>
    <recommendedName>
        <fullName evidence="2">Sporulation stage II protein D amidase enhancer LytB N-terminal domain-containing protein</fullName>
    </recommendedName>
</protein>
<evidence type="ECO:0000313" key="3">
    <source>
        <dbReference type="EMBL" id="PIP04707.1"/>
    </source>
</evidence>
<dbReference type="AlphaFoldDB" id="A0A2G9XCP3"/>